<dbReference type="Gene3D" id="3.30.70.370">
    <property type="match status" value="1"/>
</dbReference>
<dbReference type="InterPro" id="IPR019760">
    <property type="entry name" value="DNA-dir_DNA_pol_A_CS"/>
</dbReference>
<accession>A0A6J4R0B3</accession>
<evidence type="ECO:0000256" key="2">
    <source>
        <dbReference type="ARBA" id="ARBA00012417"/>
    </source>
</evidence>
<dbReference type="PANTHER" id="PTHR10133:SF27">
    <property type="entry name" value="DNA POLYMERASE NU"/>
    <property type="match status" value="1"/>
</dbReference>
<dbReference type="PRINTS" id="PR00868">
    <property type="entry name" value="DNAPOLI"/>
</dbReference>
<dbReference type="EMBL" id="CADCVG010000095">
    <property type="protein sequence ID" value="CAA9460336.1"/>
    <property type="molecule type" value="Genomic_DNA"/>
</dbReference>
<evidence type="ECO:0000256" key="3">
    <source>
        <dbReference type="ARBA" id="ARBA00020311"/>
    </source>
</evidence>
<keyword evidence="4 12" id="KW-0808">Transferase</keyword>
<dbReference type="SMART" id="SM00474">
    <property type="entry name" value="35EXOc"/>
    <property type="match status" value="1"/>
</dbReference>
<dbReference type="CDD" id="cd06142">
    <property type="entry name" value="RNaseD_exo"/>
    <property type="match status" value="1"/>
</dbReference>
<keyword evidence="5 12" id="KW-0548">Nucleotidyltransferase</keyword>
<reference evidence="12" key="1">
    <citation type="submission" date="2020-02" db="EMBL/GenBank/DDBJ databases">
        <authorList>
            <person name="Meier V. D."/>
        </authorList>
    </citation>
    <scope>NUCLEOTIDE SEQUENCE</scope>
    <source>
        <strain evidence="12">AVDCRST_MAG14</strain>
    </source>
</reference>
<dbReference type="PROSITE" id="PS00447">
    <property type="entry name" value="DNA_POLYMERASE_A"/>
    <property type="match status" value="1"/>
</dbReference>
<dbReference type="GO" id="GO:0003887">
    <property type="term" value="F:DNA-directed DNA polymerase activity"/>
    <property type="evidence" value="ECO:0007669"/>
    <property type="project" value="UniProtKB-KW"/>
</dbReference>
<dbReference type="SUPFAM" id="SSF53098">
    <property type="entry name" value="Ribonuclease H-like"/>
    <property type="match status" value="1"/>
</dbReference>
<name>A0A6J4R0B3_9ACTN</name>
<evidence type="ECO:0000259" key="10">
    <source>
        <dbReference type="SMART" id="SM00474"/>
    </source>
</evidence>
<evidence type="ECO:0000256" key="1">
    <source>
        <dbReference type="ARBA" id="ARBA00007705"/>
    </source>
</evidence>
<comment type="catalytic activity">
    <reaction evidence="9">
        <text>DNA(n) + a 2'-deoxyribonucleoside 5'-triphosphate = DNA(n+1) + diphosphate</text>
        <dbReference type="Rhea" id="RHEA:22508"/>
        <dbReference type="Rhea" id="RHEA-COMP:17339"/>
        <dbReference type="Rhea" id="RHEA-COMP:17340"/>
        <dbReference type="ChEBI" id="CHEBI:33019"/>
        <dbReference type="ChEBI" id="CHEBI:61560"/>
        <dbReference type="ChEBI" id="CHEBI:173112"/>
        <dbReference type="EC" id="2.7.7.7"/>
    </reaction>
</comment>
<dbReference type="InterPro" id="IPR012337">
    <property type="entry name" value="RNaseH-like_sf"/>
</dbReference>
<evidence type="ECO:0000256" key="6">
    <source>
        <dbReference type="ARBA" id="ARBA00022705"/>
    </source>
</evidence>
<dbReference type="SUPFAM" id="SSF56672">
    <property type="entry name" value="DNA/RNA polymerases"/>
    <property type="match status" value="1"/>
</dbReference>
<dbReference type="Pfam" id="PF01612">
    <property type="entry name" value="DNA_pol_A_exo1"/>
    <property type="match status" value="1"/>
</dbReference>
<gene>
    <name evidence="12" type="ORF">AVDCRST_MAG14-2329</name>
</gene>
<evidence type="ECO:0000256" key="5">
    <source>
        <dbReference type="ARBA" id="ARBA00022695"/>
    </source>
</evidence>
<dbReference type="EC" id="2.7.7.7" evidence="2"/>
<keyword evidence="6" id="KW-0235">DNA replication</keyword>
<evidence type="ECO:0000256" key="8">
    <source>
        <dbReference type="ARBA" id="ARBA00023125"/>
    </source>
</evidence>
<keyword evidence="7" id="KW-0239">DNA-directed DNA polymerase</keyword>
<feature type="domain" description="DNA-directed DNA polymerase family A palm" evidence="11">
    <location>
        <begin position="341"/>
        <end position="545"/>
    </location>
</feature>
<organism evidence="12">
    <name type="scientific">uncultured Rubrobacteraceae bacterium</name>
    <dbReference type="NCBI Taxonomy" id="349277"/>
    <lineage>
        <taxon>Bacteria</taxon>
        <taxon>Bacillati</taxon>
        <taxon>Actinomycetota</taxon>
        <taxon>Rubrobacteria</taxon>
        <taxon>Rubrobacterales</taxon>
        <taxon>Rubrobacteraceae</taxon>
        <taxon>environmental samples</taxon>
    </lineage>
</organism>
<dbReference type="InterPro" id="IPR002298">
    <property type="entry name" value="DNA_polymerase_A"/>
</dbReference>
<dbReference type="GO" id="GO:0008408">
    <property type="term" value="F:3'-5' exonuclease activity"/>
    <property type="evidence" value="ECO:0007669"/>
    <property type="project" value="InterPro"/>
</dbReference>
<dbReference type="GO" id="GO:0003677">
    <property type="term" value="F:DNA binding"/>
    <property type="evidence" value="ECO:0007669"/>
    <property type="project" value="UniProtKB-KW"/>
</dbReference>
<comment type="similarity">
    <text evidence="1">Belongs to the DNA polymerase type-A family.</text>
</comment>
<dbReference type="Gene3D" id="1.20.1060.10">
    <property type="entry name" value="Taq DNA Polymerase, Chain T, domain 4"/>
    <property type="match status" value="1"/>
</dbReference>
<dbReference type="Gene3D" id="3.30.420.10">
    <property type="entry name" value="Ribonuclease H-like superfamily/Ribonuclease H"/>
    <property type="match status" value="1"/>
</dbReference>
<dbReference type="InterPro" id="IPR002562">
    <property type="entry name" value="3'-5'_exonuclease_dom"/>
</dbReference>
<evidence type="ECO:0000256" key="9">
    <source>
        <dbReference type="ARBA" id="ARBA00049244"/>
    </source>
</evidence>
<dbReference type="InterPro" id="IPR001098">
    <property type="entry name" value="DNA-dir_DNA_pol_A_palm_dom"/>
</dbReference>
<dbReference type="NCBIfam" id="NF011539">
    <property type="entry name" value="PRK14975.1-3"/>
    <property type="match status" value="1"/>
</dbReference>
<proteinExistence type="inferred from homology"/>
<dbReference type="InterPro" id="IPR043502">
    <property type="entry name" value="DNA/RNA_pol_sf"/>
</dbReference>
<dbReference type="AlphaFoldDB" id="A0A6J4R0B3"/>
<feature type="domain" description="3'-5' exonuclease" evidence="10">
    <location>
        <begin position="8"/>
        <end position="177"/>
    </location>
</feature>
<dbReference type="InterPro" id="IPR036397">
    <property type="entry name" value="RNaseH_sf"/>
</dbReference>
<dbReference type="Gene3D" id="1.10.150.20">
    <property type="entry name" value="5' to 3' exonuclease, C-terminal subdomain"/>
    <property type="match status" value="1"/>
</dbReference>
<dbReference type="SMART" id="SM00482">
    <property type="entry name" value="POLAc"/>
    <property type="match status" value="1"/>
</dbReference>
<dbReference type="GO" id="GO:0006302">
    <property type="term" value="P:double-strand break repair"/>
    <property type="evidence" value="ECO:0007669"/>
    <property type="project" value="TreeGrafter"/>
</dbReference>
<dbReference type="FunFam" id="1.10.150.20:FF:000002">
    <property type="entry name" value="DNA polymerase I"/>
    <property type="match status" value="1"/>
</dbReference>
<evidence type="ECO:0000259" key="11">
    <source>
        <dbReference type="SMART" id="SM00482"/>
    </source>
</evidence>
<evidence type="ECO:0000313" key="12">
    <source>
        <dbReference type="EMBL" id="CAA9460336.1"/>
    </source>
</evidence>
<protein>
    <recommendedName>
        <fullName evidence="3">DNA polymerase I</fullName>
        <ecNumber evidence="2">2.7.7.7</ecNumber>
    </recommendedName>
</protein>
<evidence type="ECO:0000256" key="4">
    <source>
        <dbReference type="ARBA" id="ARBA00022679"/>
    </source>
</evidence>
<keyword evidence="8" id="KW-0238">DNA-binding</keyword>
<dbReference type="PANTHER" id="PTHR10133">
    <property type="entry name" value="DNA POLYMERASE I"/>
    <property type="match status" value="1"/>
</dbReference>
<dbReference type="Pfam" id="PF00476">
    <property type="entry name" value="DNA_pol_A"/>
    <property type="match status" value="1"/>
</dbReference>
<evidence type="ECO:0000256" key="7">
    <source>
        <dbReference type="ARBA" id="ARBA00022932"/>
    </source>
</evidence>
<dbReference type="GO" id="GO:0006261">
    <property type="term" value="P:DNA-templated DNA replication"/>
    <property type="evidence" value="ECO:0007669"/>
    <property type="project" value="InterPro"/>
</dbReference>
<sequence length="582" mass="64533">MEERLASYKLITDAPGLASAAETLKESEAVGVDVETTALSPRDGRIRLLQLATPDETFVVDLFEAGDLSPLKEVLEGGPVKTLHNAKFDYSFLHALHGISLSPIFDTMLAAQLLAGGDQSPSFSLEAVAERHMDETLDKSEQRSDWSGNLSRGQIEYAARDAAVLLPLRERLVEELEAESLGTVSKIEFRAVAAIAEMELAGIKLDVERWKELEKTVRKRRDEAALRLDAQFPEPEGMLPLEGLGPRLNLNSPKQITDAFRSLGIELADTKVWTLLKVDHPAARALLDYRELQKKLGTYLETYPSFIHPKTGRIHANFLQCRVPTGRLACTSPNVQQIPHEDEFRSCFVAEEGNVLVIADYSQIELRILTEVSGDPEFVRAFQQGEDLHKMTAATMFGIQQDAVTKDQRSAAKRINFGLMYGRGAKSLSAQLGTDDDHARALIDEYFANYPKVQRYLQSTASKAMKSRTLRTLAGRVRKFPDPSGLDSIAKGGMRREAMNYPIQGSSADIAKLALVYVREELAGLDARLINSIHDEFVVECAEEIANDVAEKVKDAMNRAGAVLLKKVPTEVEVGISREWRK</sequence>